<comment type="caution">
    <text evidence="1">The sequence shown here is derived from an EMBL/GenBank/DDBJ whole genome shotgun (WGS) entry which is preliminary data.</text>
</comment>
<dbReference type="GO" id="GO:0005739">
    <property type="term" value="C:mitochondrion"/>
    <property type="evidence" value="ECO:0007669"/>
    <property type="project" value="TreeGrafter"/>
</dbReference>
<dbReference type="PANTHER" id="PTHR31296">
    <property type="entry name" value="UPF0565 PROTEIN C2ORF69"/>
    <property type="match status" value="1"/>
</dbReference>
<accession>A0A9W9YN54</accession>
<evidence type="ECO:0000313" key="1">
    <source>
        <dbReference type="EMBL" id="KAJ7354758.1"/>
    </source>
</evidence>
<dbReference type="AlphaFoldDB" id="A0A9W9YN54"/>
<organism evidence="1 2">
    <name type="scientific">Desmophyllum pertusum</name>
    <dbReference type="NCBI Taxonomy" id="174260"/>
    <lineage>
        <taxon>Eukaryota</taxon>
        <taxon>Metazoa</taxon>
        <taxon>Cnidaria</taxon>
        <taxon>Anthozoa</taxon>
        <taxon>Hexacorallia</taxon>
        <taxon>Scleractinia</taxon>
        <taxon>Caryophylliina</taxon>
        <taxon>Caryophylliidae</taxon>
        <taxon>Desmophyllum</taxon>
    </lineage>
</organism>
<reference evidence="1" key="1">
    <citation type="submission" date="2023-01" db="EMBL/GenBank/DDBJ databases">
        <title>Genome assembly of the deep-sea coral Lophelia pertusa.</title>
        <authorList>
            <person name="Herrera S."/>
            <person name="Cordes E."/>
        </authorList>
    </citation>
    <scope>NUCLEOTIDE SEQUENCE</scope>
    <source>
        <strain evidence="1">USNM1676648</strain>
        <tissue evidence="1">Polyp</tissue>
    </source>
</reference>
<dbReference type="PANTHER" id="PTHR31296:SF1">
    <property type="entry name" value="MITOCHONDRIAL PROTEIN C2ORF69"/>
    <property type="match status" value="1"/>
</dbReference>
<proteinExistence type="predicted"/>
<sequence>MTMVLCNHLKALLESAVRQNLPEEEEDATFDFQVILVGFSKGCVVLNQIIYELSMVSAGVDPRLNAFASRISTMYWLDGGHSGESNTWITDEKFLYHLAKHVPSIRVHVTPYQIKEHDAAVDWERAEEVCGESSLAWRQHQGQSSFSRQRSLSRIPL</sequence>
<dbReference type="OrthoDB" id="419333at2759"/>
<evidence type="ECO:0000313" key="2">
    <source>
        <dbReference type="Proteomes" id="UP001163046"/>
    </source>
</evidence>
<gene>
    <name evidence="1" type="ORF">OS493_030535</name>
</gene>
<dbReference type="InterPro" id="IPR018881">
    <property type="entry name" value="C2orf69_mit"/>
</dbReference>
<name>A0A9W9YN54_9CNID</name>
<dbReference type="Proteomes" id="UP001163046">
    <property type="component" value="Unassembled WGS sequence"/>
</dbReference>
<dbReference type="EMBL" id="MU827334">
    <property type="protein sequence ID" value="KAJ7354758.1"/>
    <property type="molecule type" value="Genomic_DNA"/>
</dbReference>
<keyword evidence="2" id="KW-1185">Reference proteome</keyword>
<dbReference type="Pfam" id="PF10561">
    <property type="entry name" value="C2orf69"/>
    <property type="match status" value="1"/>
</dbReference>
<protein>
    <submittedName>
        <fullName evidence="1">Uncharacterized protein</fullName>
    </submittedName>
</protein>